<dbReference type="GO" id="GO:0052381">
    <property type="term" value="F:tRNA dimethylallyltransferase activity"/>
    <property type="evidence" value="ECO:0007669"/>
    <property type="project" value="TreeGrafter"/>
</dbReference>
<evidence type="ECO:0000256" key="1">
    <source>
        <dbReference type="ARBA" id="ARBA00005842"/>
    </source>
</evidence>
<dbReference type="Gene3D" id="3.30.160.60">
    <property type="entry name" value="Classic Zinc Finger"/>
    <property type="match status" value="1"/>
</dbReference>
<evidence type="ECO:0000313" key="7">
    <source>
        <dbReference type="Proteomes" id="UP000070089"/>
    </source>
</evidence>
<dbReference type="Proteomes" id="UP000070089">
    <property type="component" value="Unassembled WGS sequence"/>
</dbReference>
<dbReference type="SUPFAM" id="SSF52540">
    <property type="entry name" value="P-loop containing nucleoside triphosphate hydrolases"/>
    <property type="match status" value="1"/>
</dbReference>
<dbReference type="InterPro" id="IPR036236">
    <property type="entry name" value="Znf_C2H2_sf"/>
</dbReference>
<evidence type="ECO:0000256" key="2">
    <source>
        <dbReference type="ARBA" id="ARBA00022679"/>
    </source>
</evidence>
<dbReference type="VEuPathDB" id="GiardiaDB:QR46_0933"/>
<gene>
    <name evidence="6" type="ORF">QR46_0933</name>
</gene>
<dbReference type="PANTHER" id="PTHR11088">
    <property type="entry name" value="TRNA DIMETHYLALLYLTRANSFERASE"/>
    <property type="match status" value="1"/>
</dbReference>
<comment type="similarity">
    <text evidence="1">Belongs to the IPP transferase family.</text>
</comment>
<accession>A0A132NYA1</accession>
<dbReference type="EMBL" id="JXTI01000016">
    <property type="protein sequence ID" value="KWX15045.1"/>
    <property type="molecule type" value="Genomic_DNA"/>
</dbReference>
<evidence type="ECO:0000259" key="5">
    <source>
        <dbReference type="SMART" id="SM00451"/>
    </source>
</evidence>
<evidence type="ECO:0000256" key="4">
    <source>
        <dbReference type="ARBA" id="ARBA00022840"/>
    </source>
</evidence>
<reference evidence="6 7" key="1">
    <citation type="journal article" date="2015" name="Mol. Biochem. Parasitol.">
        <title>Identification of polymorphic genes for use in assemblage B genotyping assays through comparative genomics of multiple assemblage B Giardia duodenalis isolates.</title>
        <authorList>
            <person name="Wielinga C."/>
            <person name="Thompson R.C."/>
            <person name="Monis P."/>
            <person name="Ryan U."/>
        </authorList>
    </citation>
    <scope>NUCLEOTIDE SEQUENCE [LARGE SCALE GENOMIC DNA]</scope>
    <source>
        <strain evidence="6 7">BAH15c1</strain>
    </source>
</reference>
<dbReference type="InterPro" id="IPR027417">
    <property type="entry name" value="P-loop_NTPase"/>
</dbReference>
<keyword evidence="2 6" id="KW-0808">Transferase</keyword>
<proteinExistence type="inferred from homology"/>
<comment type="caution">
    <text evidence="6">The sequence shown here is derived from an EMBL/GenBank/DDBJ whole genome shotgun (WGS) entry which is preliminary data.</text>
</comment>
<organism evidence="6 7">
    <name type="scientific">Giardia duodenalis assemblage B</name>
    <dbReference type="NCBI Taxonomy" id="1394984"/>
    <lineage>
        <taxon>Eukaryota</taxon>
        <taxon>Metamonada</taxon>
        <taxon>Diplomonadida</taxon>
        <taxon>Hexamitidae</taxon>
        <taxon>Giardiinae</taxon>
        <taxon>Giardia</taxon>
    </lineage>
</organism>
<dbReference type="InterPro" id="IPR013087">
    <property type="entry name" value="Znf_C2H2_type"/>
</dbReference>
<dbReference type="AlphaFoldDB" id="A0A132NYA1"/>
<dbReference type="InterPro" id="IPR039657">
    <property type="entry name" value="Dimethylallyltransferase"/>
</dbReference>
<dbReference type="GO" id="GO:0005524">
    <property type="term" value="F:ATP binding"/>
    <property type="evidence" value="ECO:0007669"/>
    <property type="project" value="UniProtKB-KW"/>
</dbReference>
<protein>
    <submittedName>
        <fullName evidence="6">tRNA delta(2)-isopentenylpyrophosphate transferase</fullName>
    </submittedName>
</protein>
<name>A0A132NYA1_GIAIN</name>
<dbReference type="Pfam" id="PF01715">
    <property type="entry name" value="IPPT"/>
    <property type="match status" value="1"/>
</dbReference>
<dbReference type="PANTHER" id="PTHR11088:SF89">
    <property type="entry name" value="TRNA DIMETHYLALLYLTRANSFERASE"/>
    <property type="match status" value="1"/>
</dbReference>
<evidence type="ECO:0000313" key="6">
    <source>
        <dbReference type="EMBL" id="KWX15045.1"/>
    </source>
</evidence>
<dbReference type="GO" id="GO:0006400">
    <property type="term" value="P:tRNA modification"/>
    <property type="evidence" value="ECO:0007669"/>
    <property type="project" value="TreeGrafter"/>
</dbReference>
<sequence>MGDMVIRPLVLLMGTTASGKTRLALQLAQTLSGEIICGDALQLWQGIPILSAAPTPDEQVAVKHHLFGLYAPFQKDDSSRLIYERKTVRDWYASVCDVLREIQPPHTPIIVGGTHYFFLFFLSQPGTRDLLHSVGLQPVLLFCDAHAALAYRVADRVASMVGQGLLCEVSLLLSSLELERITRVTEGYVRDGVSDGIMQAIGLREFILATQQSDAFKTFMSDESIKGLSPFDVSAHTKILLYSVLNDPTARTDSIVHFADTLSVSMEAALQLGAVLLEVFDNTVAYAKQQKKWLRRIERHGLSILRIDTSTWNDNIVDLALEEVSKASCCARINYTFLQLSSQTLYCDTCNVVVTGQKVYEEHIQSRAHRRKLNSKRKNTS</sequence>
<dbReference type="SUPFAM" id="SSF57667">
    <property type="entry name" value="beta-beta-alpha zinc fingers"/>
    <property type="match status" value="1"/>
</dbReference>
<keyword evidence="3" id="KW-0547">Nucleotide-binding</keyword>
<dbReference type="OrthoDB" id="775260at2759"/>
<dbReference type="Pfam" id="PF12874">
    <property type="entry name" value="zf-met"/>
    <property type="match status" value="1"/>
</dbReference>
<dbReference type="InterPro" id="IPR003604">
    <property type="entry name" value="Matrin/U1-like-C_Znf_C2H2"/>
</dbReference>
<dbReference type="GO" id="GO:0008270">
    <property type="term" value="F:zinc ion binding"/>
    <property type="evidence" value="ECO:0007669"/>
    <property type="project" value="InterPro"/>
</dbReference>
<dbReference type="SMART" id="SM00451">
    <property type="entry name" value="ZnF_U1"/>
    <property type="match status" value="1"/>
</dbReference>
<keyword evidence="4" id="KW-0067">ATP-binding</keyword>
<dbReference type="GO" id="GO:0003676">
    <property type="term" value="F:nucleic acid binding"/>
    <property type="evidence" value="ECO:0007669"/>
    <property type="project" value="InterPro"/>
</dbReference>
<dbReference type="Gene3D" id="3.40.50.300">
    <property type="entry name" value="P-loop containing nucleotide triphosphate hydrolases"/>
    <property type="match status" value="1"/>
</dbReference>
<dbReference type="GO" id="GO:0005739">
    <property type="term" value="C:mitochondrion"/>
    <property type="evidence" value="ECO:0007669"/>
    <property type="project" value="TreeGrafter"/>
</dbReference>
<feature type="domain" description="U1-type" evidence="5">
    <location>
        <begin position="342"/>
        <end position="376"/>
    </location>
</feature>
<evidence type="ECO:0000256" key="3">
    <source>
        <dbReference type="ARBA" id="ARBA00022741"/>
    </source>
</evidence>